<dbReference type="PROSITE" id="PS50113">
    <property type="entry name" value="PAC"/>
    <property type="match status" value="1"/>
</dbReference>
<evidence type="ECO:0000256" key="4">
    <source>
        <dbReference type="ARBA" id="ARBA00022475"/>
    </source>
</evidence>
<dbReference type="CDD" id="cd17546">
    <property type="entry name" value="REC_hyHK_CKI1_RcsC-like"/>
    <property type="match status" value="1"/>
</dbReference>
<accession>A0A1G8AKU7</accession>
<feature type="modified residue" description="4-aspartylphosphate" evidence="17">
    <location>
        <position position="582"/>
    </location>
</feature>
<dbReference type="Pfam" id="PF02518">
    <property type="entry name" value="HATPase_c"/>
    <property type="match status" value="1"/>
</dbReference>
<dbReference type="InterPro" id="IPR036097">
    <property type="entry name" value="HisK_dim/P_sf"/>
</dbReference>
<dbReference type="Proteomes" id="UP000199274">
    <property type="component" value="Unassembled WGS sequence"/>
</dbReference>
<evidence type="ECO:0000256" key="12">
    <source>
        <dbReference type="ARBA" id="ARBA00023012"/>
    </source>
</evidence>
<keyword evidence="9" id="KW-0418">Kinase</keyword>
<dbReference type="Pfam" id="PF00512">
    <property type="entry name" value="HisKA"/>
    <property type="match status" value="1"/>
</dbReference>
<dbReference type="InterPro" id="IPR035965">
    <property type="entry name" value="PAS-like_dom_sf"/>
</dbReference>
<keyword evidence="23" id="KW-1185">Reference proteome</keyword>
<dbReference type="Gene3D" id="3.30.565.10">
    <property type="entry name" value="Histidine kinase-like ATPase, C-terminal domain"/>
    <property type="match status" value="1"/>
</dbReference>
<dbReference type="CDD" id="cd16922">
    <property type="entry name" value="HATPase_EvgS-ArcB-TorS-like"/>
    <property type="match status" value="1"/>
</dbReference>
<evidence type="ECO:0000256" key="10">
    <source>
        <dbReference type="ARBA" id="ARBA00022840"/>
    </source>
</evidence>
<evidence type="ECO:0000256" key="13">
    <source>
        <dbReference type="ARBA" id="ARBA00023136"/>
    </source>
</evidence>
<dbReference type="STRING" id="178355.SAMN04488062_10568"/>
<evidence type="ECO:0000256" key="16">
    <source>
        <dbReference type="PROSITE-ProRule" id="PRU00110"/>
    </source>
</evidence>
<dbReference type="InterPro" id="IPR004358">
    <property type="entry name" value="Sig_transdc_His_kin-like_C"/>
</dbReference>
<dbReference type="SMART" id="SM00448">
    <property type="entry name" value="REC"/>
    <property type="match status" value="2"/>
</dbReference>
<dbReference type="PROSITE" id="PS50110">
    <property type="entry name" value="RESPONSE_REGULATORY"/>
    <property type="match status" value="2"/>
</dbReference>
<evidence type="ECO:0000256" key="2">
    <source>
        <dbReference type="ARBA" id="ARBA00004651"/>
    </source>
</evidence>
<dbReference type="InterPro" id="IPR011006">
    <property type="entry name" value="CheY-like_superfamily"/>
</dbReference>
<dbReference type="GO" id="GO:0005886">
    <property type="term" value="C:plasma membrane"/>
    <property type="evidence" value="ECO:0007669"/>
    <property type="project" value="UniProtKB-SubCell"/>
</dbReference>
<dbReference type="GO" id="GO:0005524">
    <property type="term" value="F:ATP binding"/>
    <property type="evidence" value="ECO:0007669"/>
    <property type="project" value="UniProtKB-KW"/>
</dbReference>
<dbReference type="Gene3D" id="3.40.50.2300">
    <property type="match status" value="2"/>
</dbReference>
<feature type="domain" description="Response regulatory" evidence="19">
    <location>
        <begin position="6"/>
        <end position="122"/>
    </location>
</feature>
<dbReference type="InterPro" id="IPR003661">
    <property type="entry name" value="HisK_dim/P_dom"/>
</dbReference>
<evidence type="ECO:0000259" key="21">
    <source>
        <dbReference type="PROSITE" id="PS50894"/>
    </source>
</evidence>
<comment type="subcellular location">
    <subcellularLocation>
        <location evidence="2">Cell membrane</location>
        <topology evidence="2">Multi-pass membrane protein</topology>
    </subcellularLocation>
</comment>
<evidence type="ECO:0000256" key="15">
    <source>
        <dbReference type="ARBA" id="ARBA00068150"/>
    </source>
</evidence>
<name>A0A1G8AKU7_9FLAO</name>
<dbReference type="PROSITE" id="PS50894">
    <property type="entry name" value="HPT"/>
    <property type="match status" value="1"/>
</dbReference>
<feature type="domain" description="Response regulatory" evidence="19">
    <location>
        <begin position="533"/>
        <end position="650"/>
    </location>
</feature>
<dbReference type="CDD" id="cd00156">
    <property type="entry name" value="REC"/>
    <property type="match status" value="1"/>
</dbReference>
<keyword evidence="8" id="KW-0547">Nucleotide-binding</keyword>
<dbReference type="Gene3D" id="1.20.120.160">
    <property type="entry name" value="HPT domain"/>
    <property type="match status" value="1"/>
</dbReference>
<dbReference type="InterPro" id="IPR000700">
    <property type="entry name" value="PAS-assoc_C"/>
</dbReference>
<dbReference type="SUPFAM" id="SSF47226">
    <property type="entry name" value="Histidine-containing phosphotransfer domain, HPT domain"/>
    <property type="match status" value="1"/>
</dbReference>
<evidence type="ECO:0000259" key="19">
    <source>
        <dbReference type="PROSITE" id="PS50110"/>
    </source>
</evidence>
<keyword evidence="11" id="KW-1133">Transmembrane helix</keyword>
<dbReference type="PANTHER" id="PTHR45339">
    <property type="entry name" value="HYBRID SIGNAL TRANSDUCTION HISTIDINE KINASE J"/>
    <property type="match status" value="1"/>
</dbReference>
<dbReference type="PROSITE" id="PS50109">
    <property type="entry name" value="HIS_KIN"/>
    <property type="match status" value="1"/>
</dbReference>
<dbReference type="PANTHER" id="PTHR45339:SF1">
    <property type="entry name" value="HYBRID SIGNAL TRANSDUCTION HISTIDINE KINASE J"/>
    <property type="match status" value="1"/>
</dbReference>
<dbReference type="SUPFAM" id="SSF55874">
    <property type="entry name" value="ATPase domain of HSP90 chaperone/DNA topoisomerase II/histidine kinase"/>
    <property type="match status" value="1"/>
</dbReference>
<dbReference type="SUPFAM" id="SSF47384">
    <property type="entry name" value="Homodimeric domain of signal transducing histidine kinase"/>
    <property type="match status" value="1"/>
</dbReference>
<dbReference type="FunFam" id="1.10.287.130:FF:000002">
    <property type="entry name" value="Two-component osmosensing histidine kinase"/>
    <property type="match status" value="1"/>
</dbReference>
<dbReference type="InterPro" id="IPR001789">
    <property type="entry name" value="Sig_transdc_resp-reg_receiver"/>
</dbReference>
<dbReference type="OrthoDB" id="9811889at2"/>
<reference evidence="23" key="1">
    <citation type="submission" date="2016-10" db="EMBL/GenBank/DDBJ databases">
        <authorList>
            <person name="Varghese N."/>
            <person name="Submissions S."/>
        </authorList>
    </citation>
    <scope>NUCLEOTIDE SEQUENCE [LARGE SCALE GENOMIC DNA]</scope>
    <source>
        <strain evidence="23">CGMCC 1.2747</strain>
    </source>
</reference>
<dbReference type="FunFam" id="3.30.565.10:FF:000010">
    <property type="entry name" value="Sensor histidine kinase RcsC"/>
    <property type="match status" value="1"/>
</dbReference>
<dbReference type="EMBL" id="FNDB01000005">
    <property type="protein sequence ID" value="SDH21489.1"/>
    <property type="molecule type" value="Genomic_DNA"/>
</dbReference>
<keyword evidence="5 17" id="KW-0597">Phosphoprotein</keyword>
<organism evidence="22 23">
    <name type="scientific">Flavobacterium omnivorum</name>
    <dbReference type="NCBI Taxonomy" id="178355"/>
    <lineage>
        <taxon>Bacteria</taxon>
        <taxon>Pseudomonadati</taxon>
        <taxon>Bacteroidota</taxon>
        <taxon>Flavobacteriia</taxon>
        <taxon>Flavobacteriales</taxon>
        <taxon>Flavobacteriaceae</taxon>
        <taxon>Flavobacterium</taxon>
    </lineage>
</organism>
<proteinExistence type="predicted"/>
<feature type="modified residue" description="Phosphohistidine" evidence="16">
    <location>
        <position position="725"/>
    </location>
</feature>
<dbReference type="InterPro" id="IPR005467">
    <property type="entry name" value="His_kinase_dom"/>
</dbReference>
<dbReference type="CDD" id="cd00082">
    <property type="entry name" value="HisKA"/>
    <property type="match status" value="1"/>
</dbReference>
<dbReference type="SMART" id="SM00388">
    <property type="entry name" value="HisKA"/>
    <property type="match status" value="1"/>
</dbReference>
<dbReference type="Pfam" id="PF01627">
    <property type="entry name" value="Hpt"/>
    <property type="match status" value="1"/>
</dbReference>
<evidence type="ECO:0000313" key="23">
    <source>
        <dbReference type="Proteomes" id="UP000199274"/>
    </source>
</evidence>
<protein>
    <recommendedName>
        <fullName evidence="15">Sensory/regulatory protein RpfC</fullName>
        <ecNumber evidence="3">2.7.13.3</ecNumber>
    </recommendedName>
</protein>
<evidence type="ECO:0000256" key="14">
    <source>
        <dbReference type="ARBA" id="ARBA00064003"/>
    </source>
</evidence>
<dbReference type="InterPro" id="IPR003594">
    <property type="entry name" value="HATPase_dom"/>
</dbReference>
<feature type="domain" description="Histidine kinase" evidence="18">
    <location>
        <begin position="287"/>
        <end position="508"/>
    </location>
</feature>
<evidence type="ECO:0000256" key="6">
    <source>
        <dbReference type="ARBA" id="ARBA00022679"/>
    </source>
</evidence>
<dbReference type="SMART" id="SM00387">
    <property type="entry name" value="HATPase_c"/>
    <property type="match status" value="1"/>
</dbReference>
<keyword evidence="13" id="KW-0472">Membrane</keyword>
<keyword evidence="7" id="KW-0812">Transmembrane</keyword>
<keyword evidence="6" id="KW-0808">Transferase</keyword>
<gene>
    <name evidence="22" type="ORF">SAMN04488062_10568</name>
</gene>
<dbReference type="InterPro" id="IPR036890">
    <property type="entry name" value="HATPase_C_sf"/>
</dbReference>
<evidence type="ECO:0000256" key="11">
    <source>
        <dbReference type="ARBA" id="ARBA00022989"/>
    </source>
</evidence>
<keyword evidence="12" id="KW-0902">Two-component regulatory system</keyword>
<feature type="modified residue" description="4-aspartylphosphate" evidence="17">
    <location>
        <position position="57"/>
    </location>
</feature>
<sequence length="783" mass="88077">MGQVLKILIIDDDKIDAITITRSISQSGILAEVDSVFSAKGGIEKITQLEYDLIFLDYIMPDTDGISFLKKIRDLDIETPVIFVTSQGDEKIASQAILSGASDYIPKTLLTPDGVSQSIRNAIKLHESLKLRKVTELALKVNSNRLLEAQKLAKIGSWEVNLSNNEVYFSDEFFTIFEVENKKITSVDFLKSCFTNDKDLALFETNLKHVKDTKTEVQFHHSITSKKGTVKYINQFIKCLNDDKDKPCKILGTIQDISEQKRTETELIKAKELAEKAVVIKEQFLTNMSHEIRTPMNGIIGFAKILEGTKLDNNQMQSVEAIKKASQNLMFIINDILDFSKIEADKMTFEEVKFSLSKTVSSVIELLAQIAKEKKIKLLYDIDSKISDNLIGDPTKLSQILVNLLGNALKFTEKGFVELVVTEVQETAAECKLKFSIIDTGIGIPSDKVDSIFESFNQASNETTRKYGGTGLGLTITRKLVELQGGKISVESTVSKGSEFSFSLVYKKGEKGITVSSQLTNKTVSPDFLKESKILLVEDNELNQLLAIKVFEKWSKKIDVVDNGKKAIEKIEKTAYDIILLDIQMPEMDGIELTKYIRSNMGEKSRIPIIALTAHATVEEERKCLENGMNDYLSKPYDFDVLLNKLYLNLEVKKVNTILSSDVQKVELIREKLVDLKYLKEFAEGDETFIKEMVSLYLENTPETMEIILKANANNDIKILKLEIHKLKSSLSLLGMVKASQCVDIIEKEIEINPQGHRRIDEVIKLDEICKLAVSELQILVAL</sequence>
<keyword evidence="4" id="KW-1003">Cell membrane</keyword>
<evidence type="ECO:0000256" key="5">
    <source>
        <dbReference type="ARBA" id="ARBA00022553"/>
    </source>
</evidence>
<feature type="domain" description="HPt" evidence="21">
    <location>
        <begin position="686"/>
        <end position="783"/>
    </location>
</feature>
<evidence type="ECO:0000256" key="9">
    <source>
        <dbReference type="ARBA" id="ARBA00022777"/>
    </source>
</evidence>
<evidence type="ECO:0000256" key="3">
    <source>
        <dbReference type="ARBA" id="ARBA00012438"/>
    </source>
</evidence>
<dbReference type="InterPro" id="IPR008207">
    <property type="entry name" value="Sig_transdc_His_kin_Hpt_dom"/>
</dbReference>
<evidence type="ECO:0000313" key="22">
    <source>
        <dbReference type="EMBL" id="SDH21489.1"/>
    </source>
</evidence>
<dbReference type="RefSeq" id="WP_091256979.1">
    <property type="nucleotide sequence ID" value="NZ_FNDB01000005.1"/>
</dbReference>
<dbReference type="Pfam" id="PF00072">
    <property type="entry name" value="Response_reg"/>
    <property type="match status" value="2"/>
</dbReference>
<dbReference type="EC" id="2.7.13.3" evidence="3"/>
<comment type="subunit">
    <text evidence="14">At low DSF concentrations, interacts with RpfF.</text>
</comment>
<evidence type="ECO:0000259" key="18">
    <source>
        <dbReference type="PROSITE" id="PS50109"/>
    </source>
</evidence>
<dbReference type="Gene3D" id="1.10.287.130">
    <property type="match status" value="1"/>
</dbReference>
<comment type="catalytic activity">
    <reaction evidence="1">
        <text>ATP + protein L-histidine = ADP + protein N-phospho-L-histidine.</text>
        <dbReference type="EC" id="2.7.13.3"/>
    </reaction>
</comment>
<dbReference type="SUPFAM" id="SSF55785">
    <property type="entry name" value="PYP-like sensor domain (PAS domain)"/>
    <property type="match status" value="1"/>
</dbReference>
<dbReference type="PRINTS" id="PR00344">
    <property type="entry name" value="BCTRLSENSOR"/>
</dbReference>
<evidence type="ECO:0000256" key="7">
    <source>
        <dbReference type="ARBA" id="ARBA00022692"/>
    </source>
</evidence>
<feature type="domain" description="PAC" evidence="20">
    <location>
        <begin position="213"/>
        <end position="269"/>
    </location>
</feature>
<dbReference type="SUPFAM" id="SSF52172">
    <property type="entry name" value="CheY-like"/>
    <property type="match status" value="2"/>
</dbReference>
<evidence type="ECO:0000256" key="1">
    <source>
        <dbReference type="ARBA" id="ARBA00000085"/>
    </source>
</evidence>
<evidence type="ECO:0000259" key="20">
    <source>
        <dbReference type="PROSITE" id="PS50113"/>
    </source>
</evidence>
<dbReference type="GO" id="GO:0000155">
    <property type="term" value="F:phosphorelay sensor kinase activity"/>
    <property type="evidence" value="ECO:0007669"/>
    <property type="project" value="InterPro"/>
</dbReference>
<dbReference type="InterPro" id="IPR036641">
    <property type="entry name" value="HPT_dom_sf"/>
</dbReference>
<dbReference type="Gene3D" id="3.30.450.20">
    <property type="entry name" value="PAS domain"/>
    <property type="match status" value="1"/>
</dbReference>
<evidence type="ECO:0000256" key="17">
    <source>
        <dbReference type="PROSITE-ProRule" id="PRU00169"/>
    </source>
</evidence>
<evidence type="ECO:0000256" key="8">
    <source>
        <dbReference type="ARBA" id="ARBA00022741"/>
    </source>
</evidence>
<dbReference type="AlphaFoldDB" id="A0A1G8AKU7"/>
<keyword evidence="10" id="KW-0067">ATP-binding</keyword>